<feature type="region of interest" description="Disordered" evidence="1">
    <location>
        <begin position="1"/>
        <end position="45"/>
    </location>
</feature>
<dbReference type="VEuPathDB" id="FungiDB:SPSK_08204"/>
<protein>
    <submittedName>
        <fullName evidence="2">Uncharacterized protein</fullName>
    </submittedName>
</protein>
<proteinExistence type="predicted"/>
<reference evidence="2 3" key="2">
    <citation type="journal article" date="2015" name="Eukaryot. Cell">
        <title>Asexual propagation of a virulent clone complex in a human and feline outbreak of sporotrichosis.</title>
        <authorList>
            <person name="Teixeira Mde M."/>
            <person name="Rodrigues A.M."/>
            <person name="Tsui C.K."/>
            <person name="de Almeida L.G."/>
            <person name="Van Diepeningen A.D."/>
            <person name="van den Ende B.G."/>
            <person name="Fernandes G.F."/>
            <person name="Kano R."/>
            <person name="Hamelin R.C."/>
            <person name="Lopes-Bezerra L.M."/>
            <person name="Vasconcelos A.T."/>
            <person name="de Hoog S."/>
            <person name="de Camargo Z.P."/>
            <person name="Felipe M.S."/>
        </authorList>
    </citation>
    <scope>NUCLEOTIDE SEQUENCE [LARGE SCALE GENOMIC DNA]</scope>
    <source>
        <strain evidence="2 3">1099-18</strain>
    </source>
</reference>
<dbReference type="AlphaFoldDB" id="A0A0F2MH13"/>
<reference evidence="2 3" key="1">
    <citation type="journal article" date="2014" name="BMC Genomics">
        <title>Comparative genomics of the major fungal agents of human and animal Sporotrichosis: Sporothrix schenckii and Sporothrix brasiliensis.</title>
        <authorList>
            <person name="Teixeira M.M."/>
            <person name="de Almeida L.G."/>
            <person name="Kubitschek-Barreira P."/>
            <person name="Alves F.L."/>
            <person name="Kioshima E.S."/>
            <person name="Abadio A.K."/>
            <person name="Fernandes L."/>
            <person name="Derengowski L.S."/>
            <person name="Ferreira K.S."/>
            <person name="Souza R.C."/>
            <person name="Ruiz J.C."/>
            <person name="de Andrade N.C."/>
            <person name="Paes H.C."/>
            <person name="Nicola A.M."/>
            <person name="Albuquerque P."/>
            <person name="Gerber A.L."/>
            <person name="Martins V.P."/>
            <person name="Peconick L.D."/>
            <person name="Neto A.V."/>
            <person name="Chaucanez C.B."/>
            <person name="Silva P.A."/>
            <person name="Cunha O.L."/>
            <person name="de Oliveira F.F."/>
            <person name="dos Santos T.C."/>
            <person name="Barros A.L."/>
            <person name="Soares M.A."/>
            <person name="de Oliveira L.M."/>
            <person name="Marini M.M."/>
            <person name="Villalobos-Duno H."/>
            <person name="Cunha M.M."/>
            <person name="de Hoog S."/>
            <person name="da Silveira J.F."/>
            <person name="Henrissat B."/>
            <person name="Nino-Vega G.A."/>
            <person name="Cisalpino P.S."/>
            <person name="Mora-Montes H.M."/>
            <person name="Almeida S.R."/>
            <person name="Stajich J.E."/>
            <person name="Lopes-Bezerra L.M."/>
            <person name="Vasconcelos A.T."/>
            <person name="Felipe M.S."/>
        </authorList>
    </citation>
    <scope>NUCLEOTIDE SEQUENCE [LARGE SCALE GENOMIC DNA]</scope>
    <source>
        <strain evidence="2 3">1099-18</strain>
    </source>
</reference>
<dbReference type="Proteomes" id="UP000033710">
    <property type="component" value="Unassembled WGS sequence"/>
</dbReference>
<dbReference type="EMBL" id="AXCR01000004">
    <property type="protein sequence ID" value="KJR88145.1"/>
    <property type="molecule type" value="Genomic_DNA"/>
</dbReference>
<dbReference type="RefSeq" id="XP_016590821.1">
    <property type="nucleotide sequence ID" value="XM_016734842.1"/>
</dbReference>
<name>A0A0F2MH13_SPOSC</name>
<sequence length="81" mass="8867">MHEEKQGMKRANKVRAGAEEGAEPRAQANEARGRGEETGKRKERLDKRAWPALSISVALSAQPTGPVGARILAPCFVILMW</sequence>
<accession>A0A0F2MH13</accession>
<dbReference type="KEGG" id="ssck:SPSK_08204"/>
<feature type="compositionally biased region" description="Basic and acidic residues" evidence="1">
    <location>
        <begin position="31"/>
        <end position="45"/>
    </location>
</feature>
<organism evidence="2 3">
    <name type="scientific">Sporothrix schenckii 1099-18</name>
    <dbReference type="NCBI Taxonomy" id="1397361"/>
    <lineage>
        <taxon>Eukaryota</taxon>
        <taxon>Fungi</taxon>
        <taxon>Dikarya</taxon>
        <taxon>Ascomycota</taxon>
        <taxon>Pezizomycotina</taxon>
        <taxon>Sordariomycetes</taxon>
        <taxon>Sordariomycetidae</taxon>
        <taxon>Ophiostomatales</taxon>
        <taxon>Ophiostomataceae</taxon>
        <taxon>Sporothrix</taxon>
    </lineage>
</organism>
<comment type="caution">
    <text evidence="2">The sequence shown here is derived from an EMBL/GenBank/DDBJ whole genome shotgun (WGS) entry which is preliminary data.</text>
</comment>
<gene>
    <name evidence="2" type="ORF">SPSK_08204</name>
</gene>
<evidence type="ECO:0000256" key="1">
    <source>
        <dbReference type="SAM" id="MobiDB-lite"/>
    </source>
</evidence>
<evidence type="ECO:0000313" key="3">
    <source>
        <dbReference type="Proteomes" id="UP000033710"/>
    </source>
</evidence>
<dbReference type="GeneID" id="27670119"/>
<evidence type="ECO:0000313" key="2">
    <source>
        <dbReference type="EMBL" id="KJR88145.1"/>
    </source>
</evidence>